<evidence type="ECO:0000313" key="2">
    <source>
        <dbReference type="Proteomes" id="UP001164746"/>
    </source>
</evidence>
<keyword evidence="2" id="KW-1185">Reference proteome</keyword>
<sequence>MKPTFVSRKVTLKFIPHNQWTTDIVWKYTPGLDEAREYAVEGLKMRFQQTVHDGSHYHTMLFYADKSFNNSKFHVQCTNLNDVTRSNTVKIRLHEIRPKCVNLVLLSPEIKYGTTVEIAYYPSDTSVEENGLHNALHTQPLNFFLDKVQKSSPYFDSTTGETDLKGIRAKQKSHYQRSIPLPLLIQMCMWTCLRHQCIRMPLTIWKVMR</sequence>
<organism evidence="1 2">
    <name type="scientific">Mya arenaria</name>
    <name type="common">Soft-shell clam</name>
    <dbReference type="NCBI Taxonomy" id="6604"/>
    <lineage>
        <taxon>Eukaryota</taxon>
        <taxon>Metazoa</taxon>
        <taxon>Spiralia</taxon>
        <taxon>Lophotrochozoa</taxon>
        <taxon>Mollusca</taxon>
        <taxon>Bivalvia</taxon>
        <taxon>Autobranchia</taxon>
        <taxon>Heteroconchia</taxon>
        <taxon>Euheterodonta</taxon>
        <taxon>Imparidentia</taxon>
        <taxon>Neoheterodontei</taxon>
        <taxon>Myida</taxon>
        <taxon>Myoidea</taxon>
        <taxon>Myidae</taxon>
        <taxon>Mya</taxon>
    </lineage>
</organism>
<dbReference type="EMBL" id="CP111016">
    <property type="protein sequence ID" value="WAR06551.1"/>
    <property type="molecule type" value="Genomic_DNA"/>
</dbReference>
<gene>
    <name evidence="1" type="ORF">MAR_021920</name>
</gene>
<dbReference type="Proteomes" id="UP001164746">
    <property type="component" value="Chromosome 5"/>
</dbReference>
<evidence type="ECO:0000313" key="1">
    <source>
        <dbReference type="EMBL" id="WAR06551.1"/>
    </source>
</evidence>
<accession>A0ABY7EHB5</accession>
<reference evidence="1" key="1">
    <citation type="submission" date="2022-11" db="EMBL/GenBank/DDBJ databases">
        <title>Centuries of genome instability and evolution in soft-shell clam transmissible cancer (bioRxiv).</title>
        <authorList>
            <person name="Hart S.F.M."/>
            <person name="Yonemitsu M.A."/>
            <person name="Giersch R.M."/>
            <person name="Beal B.F."/>
            <person name="Arriagada G."/>
            <person name="Davis B.W."/>
            <person name="Ostrander E.A."/>
            <person name="Goff S.P."/>
            <person name="Metzger M.J."/>
        </authorList>
    </citation>
    <scope>NUCLEOTIDE SEQUENCE</scope>
    <source>
        <strain evidence="1">MELC-2E11</strain>
        <tissue evidence="1">Siphon/mantle</tissue>
    </source>
</reference>
<proteinExistence type="predicted"/>
<protein>
    <submittedName>
        <fullName evidence="1">Uncharacterized protein</fullName>
    </submittedName>
</protein>
<name>A0ABY7EHB5_MYAAR</name>